<feature type="signal peptide" evidence="1">
    <location>
        <begin position="1"/>
        <end position="25"/>
    </location>
</feature>
<protein>
    <recommendedName>
        <fullName evidence="4">Lipoprotein</fullName>
    </recommendedName>
</protein>
<sequence>MKIFLMKSILLIVLAALVGCQQSEALTENQITKVDTEADMEGFVEPESSNWVEYTKPAREYMYYRTQAVINKDINILWDKYPDLKDNIDPKQGVNVEKDELKSLNHNFKLLDANYNIESYERMKVKKINANEVVLLIHGTISYLRTDFDESGGEYLIKIFLEQKDNHWMVVRTDEYNLEEYKEWLKGK</sequence>
<gene>
    <name evidence="2" type="ORF">PBAT_23900</name>
</gene>
<organism evidence="2 3">
    <name type="scientific">Paenibacillus antarcticus</name>
    <dbReference type="NCBI Taxonomy" id="253703"/>
    <lineage>
        <taxon>Bacteria</taxon>
        <taxon>Bacillati</taxon>
        <taxon>Bacillota</taxon>
        <taxon>Bacilli</taxon>
        <taxon>Bacillales</taxon>
        <taxon>Paenibacillaceae</taxon>
        <taxon>Paenibacillus</taxon>
    </lineage>
</organism>
<evidence type="ECO:0000256" key="1">
    <source>
        <dbReference type="SAM" id="SignalP"/>
    </source>
</evidence>
<evidence type="ECO:0000313" key="2">
    <source>
        <dbReference type="EMBL" id="OAB40350.1"/>
    </source>
</evidence>
<dbReference type="AlphaFoldDB" id="A0A162PY24"/>
<dbReference type="EMBL" id="LVJI01000054">
    <property type="protein sequence ID" value="OAB40350.1"/>
    <property type="molecule type" value="Genomic_DNA"/>
</dbReference>
<dbReference type="Proteomes" id="UP000077355">
    <property type="component" value="Unassembled WGS sequence"/>
</dbReference>
<dbReference type="OrthoDB" id="2849149at2"/>
<evidence type="ECO:0008006" key="4">
    <source>
        <dbReference type="Google" id="ProtNLM"/>
    </source>
</evidence>
<feature type="chain" id="PRO_5007838789" description="Lipoprotein" evidence="1">
    <location>
        <begin position="26"/>
        <end position="188"/>
    </location>
</feature>
<dbReference type="PROSITE" id="PS51257">
    <property type="entry name" value="PROKAR_LIPOPROTEIN"/>
    <property type="match status" value="1"/>
</dbReference>
<name>A0A162PY24_9BACL</name>
<dbReference type="RefSeq" id="WP_068653152.1">
    <property type="nucleotide sequence ID" value="NZ_CP043611.1"/>
</dbReference>
<accession>A0A162PY24</accession>
<comment type="caution">
    <text evidence="2">The sequence shown here is derived from an EMBL/GenBank/DDBJ whole genome shotgun (WGS) entry which is preliminary data.</text>
</comment>
<keyword evidence="1" id="KW-0732">Signal</keyword>
<evidence type="ECO:0000313" key="3">
    <source>
        <dbReference type="Proteomes" id="UP000077355"/>
    </source>
</evidence>
<proteinExistence type="predicted"/>
<reference evidence="2 3" key="1">
    <citation type="submission" date="2016-03" db="EMBL/GenBank/DDBJ databases">
        <title>Draft genome sequence of Paenibacillus antarcticus CECT 5836.</title>
        <authorList>
            <person name="Shin S.-K."/>
            <person name="Yi H."/>
        </authorList>
    </citation>
    <scope>NUCLEOTIDE SEQUENCE [LARGE SCALE GENOMIC DNA]</scope>
    <source>
        <strain evidence="2 3">CECT 5836</strain>
    </source>
</reference>
<keyword evidence="3" id="KW-1185">Reference proteome</keyword>